<comment type="subcellular location">
    <subcellularLocation>
        <location evidence="1 5">Nucleus</location>
    </subcellularLocation>
</comment>
<dbReference type="Pfam" id="PF12460">
    <property type="entry name" value="MMS19_C"/>
    <property type="match status" value="1"/>
</dbReference>
<dbReference type="EMBL" id="JAINDJ010000004">
    <property type="protein sequence ID" value="KAG9449094.1"/>
    <property type="molecule type" value="Genomic_DNA"/>
</dbReference>
<reference evidence="8 9" key="1">
    <citation type="submission" date="2021-07" db="EMBL/GenBank/DDBJ databases">
        <title>The Aristolochia fimbriata genome: insights into angiosperm evolution, floral development and chemical biosynthesis.</title>
        <authorList>
            <person name="Jiao Y."/>
        </authorList>
    </citation>
    <scope>NUCLEOTIDE SEQUENCE [LARGE SCALE GENOMIC DNA]</scope>
    <source>
        <strain evidence="8">IBCAS-2021</strain>
        <tissue evidence="8">Leaf</tissue>
    </source>
</reference>
<dbReference type="Pfam" id="PF14500">
    <property type="entry name" value="MMS19_N"/>
    <property type="match status" value="1"/>
</dbReference>
<feature type="domain" description="MMS19 C-terminal" evidence="6">
    <location>
        <begin position="620"/>
        <end position="1083"/>
    </location>
</feature>
<dbReference type="InterPro" id="IPR039920">
    <property type="entry name" value="MMS19"/>
</dbReference>
<accession>A0AAV7EL72</accession>
<evidence type="ECO:0000256" key="1">
    <source>
        <dbReference type="ARBA" id="ARBA00004123"/>
    </source>
</evidence>
<evidence type="ECO:0000259" key="7">
    <source>
        <dbReference type="Pfam" id="PF14500"/>
    </source>
</evidence>
<dbReference type="GO" id="GO:0006281">
    <property type="term" value="P:DNA repair"/>
    <property type="evidence" value="ECO:0007669"/>
    <property type="project" value="UniProtKB-UniRule"/>
</dbReference>
<evidence type="ECO:0000256" key="2">
    <source>
        <dbReference type="ARBA" id="ARBA00009340"/>
    </source>
</evidence>
<evidence type="ECO:0000313" key="9">
    <source>
        <dbReference type="Proteomes" id="UP000825729"/>
    </source>
</evidence>
<keyword evidence="9" id="KW-1185">Reference proteome</keyword>
<dbReference type="SUPFAM" id="SSF48371">
    <property type="entry name" value="ARM repeat"/>
    <property type="match status" value="1"/>
</dbReference>
<proteinExistence type="inferred from homology"/>
<organism evidence="8 9">
    <name type="scientific">Aristolochia fimbriata</name>
    <name type="common">White veined hardy Dutchman's pipe vine</name>
    <dbReference type="NCBI Taxonomy" id="158543"/>
    <lineage>
        <taxon>Eukaryota</taxon>
        <taxon>Viridiplantae</taxon>
        <taxon>Streptophyta</taxon>
        <taxon>Embryophyta</taxon>
        <taxon>Tracheophyta</taxon>
        <taxon>Spermatophyta</taxon>
        <taxon>Magnoliopsida</taxon>
        <taxon>Magnoliidae</taxon>
        <taxon>Piperales</taxon>
        <taxon>Aristolochiaceae</taxon>
        <taxon>Aristolochia</taxon>
    </lineage>
</organism>
<feature type="domain" description="MMS19 N-terminal" evidence="7">
    <location>
        <begin position="53"/>
        <end position="321"/>
    </location>
</feature>
<comment type="function">
    <text evidence="5">Key component of the cytosolic iron-sulfur protein assembly (CIA) complex, a multiprotein complex that mediates the incorporation of iron-sulfur cluster into apoproteins specifically involved in DNA metabolism and genomic integrity. In the CIA complex, MMS19 acts as an adapter between early-acting CIA components and a subset of cellular target iron-sulfur proteins.</text>
</comment>
<dbReference type="AlphaFoldDB" id="A0AAV7EL72"/>
<dbReference type="InterPro" id="IPR029240">
    <property type="entry name" value="MMS19_N"/>
</dbReference>
<protein>
    <recommendedName>
        <fullName evidence="5">MMS19 nucleotide excision repair protein</fullName>
    </recommendedName>
</protein>
<evidence type="ECO:0000256" key="4">
    <source>
        <dbReference type="ARBA" id="ARBA00023242"/>
    </source>
</evidence>
<dbReference type="InterPro" id="IPR011989">
    <property type="entry name" value="ARM-like"/>
</dbReference>
<dbReference type="Proteomes" id="UP000825729">
    <property type="component" value="Unassembled WGS sequence"/>
</dbReference>
<dbReference type="GO" id="GO:0005634">
    <property type="term" value="C:nucleus"/>
    <property type="evidence" value="ECO:0007669"/>
    <property type="project" value="UniProtKB-SubCell"/>
</dbReference>
<dbReference type="PANTHER" id="PTHR12891">
    <property type="entry name" value="DNA REPAIR/TRANSCRIPTION PROTEIN MET18/MMS19"/>
    <property type="match status" value="1"/>
</dbReference>
<evidence type="ECO:0000256" key="5">
    <source>
        <dbReference type="RuleBase" id="RU367072"/>
    </source>
</evidence>
<dbReference type="InterPro" id="IPR016024">
    <property type="entry name" value="ARM-type_fold"/>
</dbReference>
<comment type="similarity">
    <text evidence="2 5">Belongs to the MET18/MMS19 family.</text>
</comment>
<keyword evidence="5" id="KW-0234">DNA repair</keyword>
<dbReference type="GO" id="GO:0016226">
    <property type="term" value="P:iron-sulfur cluster assembly"/>
    <property type="evidence" value="ECO:0007669"/>
    <property type="project" value="UniProtKB-UniRule"/>
</dbReference>
<gene>
    <name evidence="8" type="ORF">H6P81_009059</name>
</gene>
<dbReference type="GO" id="GO:0051604">
    <property type="term" value="P:protein maturation"/>
    <property type="evidence" value="ECO:0007669"/>
    <property type="project" value="UniProtKB-UniRule"/>
</dbReference>
<dbReference type="InterPro" id="IPR024687">
    <property type="entry name" value="MMS19_C"/>
</dbReference>
<name>A0AAV7EL72_ARIFI</name>
<keyword evidence="5" id="KW-0227">DNA damage</keyword>
<keyword evidence="4 5" id="KW-0539">Nucleus</keyword>
<evidence type="ECO:0000259" key="6">
    <source>
        <dbReference type="Pfam" id="PF12460"/>
    </source>
</evidence>
<dbReference type="PANTHER" id="PTHR12891:SF0">
    <property type="entry name" value="MMS19 NUCLEOTIDE EXCISION REPAIR PROTEIN HOMOLOG"/>
    <property type="match status" value="1"/>
</dbReference>
<sequence>MSIMMPGMAKASSWIPHLEAYVDASCSPDKQVASIDAIAALMKSDLLTVEALVREMEMYLTTTDNVIRARSILLLSEVLACLISKPLDSATVHSLITFFTARLADWQALHGALNGCLALLRRKSNTGAASNSDARLLAKSFLENIQVQSLAQYDRKLCFELLGHLYDWFADAIIPLADDLIFGICDAIDEEKDPQCLILAFHLVEKLVRLFPDPQGPLGSFAADLFEILGRYFPIYFTHPENNDVGVKREDLSRALMCAFGSSPVFEPYVIPLLLEKLSSSLSLAKLDSLKYLSHCSLHYGADRMTKHVKAIWSSLKDIILSSSEELIFPFEQEHTGSQNDEIIKEALLCLQKVMFQFGSSDDASFISLVVEDAELMMIMRSFSSDRSYADIPGDGRQKLHALGSILSISAKVSISCCQNVMKSFFPLLMELLGISSSNLSCNPISEGIVAETKKLNFGALYLCVELLAACRELATGLGEVAGQSPQAQDMWCNMFCNYFGPLTGYLGSSLVVIGNNANKEAYAHIGAKGMETIATISGCFVRGLKAVYESILVLFMSIISTQSHDKFLWHLTLKTVVKIGKAVLKFQDSDNMTSFMSIVIEKLIFLLSVDDAIIPLPLILEAISEISAAGTSFLLRVIKGIEEALSVNFSHTLVRNSKNSEILVNLLLCYSTHLLPRLQNVDVFEKVALRFLFNVWDQMENPVFEVPSQKEDLLDAIMIATRTTVSGCSPENQGLIVQKAFKVFLSSAFLQVKETESWLTSFKLEELAQDFSIFSHRDEWVISLFASVLISLHPQTPIPDVKVILNIFMTILLLKGHVPVAQALGSIINKWPLKVKAADALIGCTLDEVLEVIFERGFQTVLCLTKPCGSIGSIQVHATVGLGWIGKGLVMRGHEKVKDVVMLLLKCIRLKKLGPENGQDFDDLVRRSAPDAFRLLMSDSEVCLNKKFHATLRPLYKQHFFSTMMPLFLSSIKECESLATRAIHFRAFGHVVSETPVIALVTEAKKLVPILLESLSTLCEDVLNKDLTYSLLLVLSAILMDENGKETILDNGHIIIALLFKLVPYPHMMLVRETAIQCLSAMSLLPHPRIYPFRPQVLQTLSKALDDKKRAVRLEAVRCHQAWASTARSLHF</sequence>
<comment type="caution">
    <text evidence="8">The sequence shown here is derived from an EMBL/GenBank/DDBJ whole genome shotgun (WGS) entry which is preliminary data.</text>
</comment>
<dbReference type="GO" id="GO:0097361">
    <property type="term" value="C:cytosolic [4Fe-4S] assembly targeting complex"/>
    <property type="evidence" value="ECO:0007669"/>
    <property type="project" value="UniProtKB-UniRule"/>
</dbReference>
<evidence type="ECO:0000256" key="3">
    <source>
        <dbReference type="ARBA" id="ARBA00022737"/>
    </source>
</evidence>
<dbReference type="Gene3D" id="1.25.10.10">
    <property type="entry name" value="Leucine-rich Repeat Variant"/>
    <property type="match status" value="1"/>
</dbReference>
<evidence type="ECO:0000313" key="8">
    <source>
        <dbReference type="EMBL" id="KAG9449094.1"/>
    </source>
</evidence>
<keyword evidence="3" id="KW-0677">Repeat</keyword>